<feature type="transmembrane region" description="Helical" evidence="6">
    <location>
        <begin position="212"/>
        <end position="231"/>
    </location>
</feature>
<dbReference type="GO" id="GO:0005886">
    <property type="term" value="C:plasma membrane"/>
    <property type="evidence" value="ECO:0007669"/>
    <property type="project" value="UniProtKB-SubCell"/>
</dbReference>
<protein>
    <recommendedName>
        <fullName evidence="9">Cytochrome c oxidase assembly protein</fullName>
    </recommendedName>
</protein>
<name>A0A0P0D2S7_9BACT</name>
<sequence length="246" mass="27920">MIVVTGVYLCGTASVKSGKARWNNWSTISFLTGMGLLGIAVLPTLMQWAHQDLRGHMVQHLLIGMFAPLFLVLGAPITLALKALPVKAARWITSILRSEFFYSISHPITAFVLNIGGMYLLYLTPLYIESLGKPYLHYLMHVHFLLAGYLFTWSMIGPDPVPKHPSFLLRVSVLFISIAAHAFLSKFMYAYIYPLNSPHSAEQIREATKLMYYWGDLSELLLIIALFTIWYRQRKCSRYNLTPTVS</sequence>
<evidence type="ECO:0000313" key="8">
    <source>
        <dbReference type="Proteomes" id="UP000061382"/>
    </source>
</evidence>
<feature type="transmembrane region" description="Helical" evidence="6">
    <location>
        <begin position="135"/>
        <end position="156"/>
    </location>
</feature>
<comment type="subcellular location">
    <subcellularLocation>
        <location evidence="1">Cell membrane</location>
        <topology evidence="1">Multi-pass membrane protein</topology>
    </subcellularLocation>
</comment>
<keyword evidence="2" id="KW-1003">Cell membrane</keyword>
<evidence type="ECO:0000256" key="5">
    <source>
        <dbReference type="ARBA" id="ARBA00023136"/>
    </source>
</evidence>
<evidence type="ECO:0000256" key="1">
    <source>
        <dbReference type="ARBA" id="ARBA00004651"/>
    </source>
</evidence>
<dbReference type="KEGG" id="rti:DC20_05085"/>
<keyword evidence="5 6" id="KW-0472">Membrane</keyword>
<feature type="transmembrane region" description="Helical" evidence="6">
    <location>
        <begin position="101"/>
        <end position="123"/>
    </location>
</feature>
<evidence type="ECO:0000256" key="3">
    <source>
        <dbReference type="ARBA" id="ARBA00022692"/>
    </source>
</evidence>
<evidence type="ECO:0000256" key="2">
    <source>
        <dbReference type="ARBA" id="ARBA00022475"/>
    </source>
</evidence>
<feature type="transmembrane region" description="Helical" evidence="6">
    <location>
        <begin position="61"/>
        <end position="81"/>
    </location>
</feature>
<proteinExistence type="predicted"/>
<accession>A0A0P0D2S7</accession>
<evidence type="ECO:0008006" key="9">
    <source>
        <dbReference type="Google" id="ProtNLM"/>
    </source>
</evidence>
<dbReference type="EMBL" id="CP012643">
    <property type="protein sequence ID" value="ALJ01223.1"/>
    <property type="molecule type" value="Genomic_DNA"/>
</dbReference>
<feature type="transmembrane region" description="Helical" evidence="6">
    <location>
        <begin position="28"/>
        <end position="49"/>
    </location>
</feature>
<dbReference type="PATRIC" id="fig|512763.3.peg.1127"/>
<evidence type="ECO:0000313" key="7">
    <source>
        <dbReference type="EMBL" id="ALJ01223.1"/>
    </source>
</evidence>
<dbReference type="AlphaFoldDB" id="A0A0P0D2S7"/>
<evidence type="ECO:0000256" key="4">
    <source>
        <dbReference type="ARBA" id="ARBA00022989"/>
    </source>
</evidence>
<dbReference type="STRING" id="512763.DC20_05085"/>
<feature type="transmembrane region" description="Helical" evidence="6">
    <location>
        <begin position="168"/>
        <end position="192"/>
    </location>
</feature>
<keyword evidence="3 6" id="KW-0812">Transmembrane</keyword>
<organism evidence="7 8">
    <name type="scientific">Rufibacter tibetensis</name>
    <dbReference type="NCBI Taxonomy" id="512763"/>
    <lineage>
        <taxon>Bacteria</taxon>
        <taxon>Pseudomonadati</taxon>
        <taxon>Bacteroidota</taxon>
        <taxon>Cytophagia</taxon>
        <taxon>Cytophagales</taxon>
        <taxon>Hymenobacteraceae</taxon>
        <taxon>Rufibacter</taxon>
    </lineage>
</organism>
<dbReference type="InterPro" id="IPR019108">
    <property type="entry name" value="Caa3_assmbl_CtaG-rel"/>
</dbReference>
<dbReference type="Proteomes" id="UP000061382">
    <property type="component" value="Chromosome"/>
</dbReference>
<keyword evidence="8" id="KW-1185">Reference proteome</keyword>
<gene>
    <name evidence="7" type="ORF">DC20_05085</name>
</gene>
<dbReference type="Pfam" id="PF09678">
    <property type="entry name" value="Caa3_CtaG"/>
    <property type="match status" value="1"/>
</dbReference>
<keyword evidence="4 6" id="KW-1133">Transmembrane helix</keyword>
<evidence type="ECO:0000256" key="6">
    <source>
        <dbReference type="SAM" id="Phobius"/>
    </source>
</evidence>
<reference evidence="7 8" key="1">
    <citation type="submission" date="2015-08" db="EMBL/GenBank/DDBJ databases">
        <title>Complete genome sequence of Rufibacter tibetensis strain 1351t, a radiation-resistant bacterium from tibet plateau.</title>
        <authorList>
            <person name="Dai J."/>
        </authorList>
    </citation>
    <scope>NUCLEOTIDE SEQUENCE [LARGE SCALE GENOMIC DNA]</scope>
    <source>
        <strain evidence="7 8">1351</strain>
    </source>
</reference>